<keyword evidence="1" id="KW-0472">Membrane</keyword>
<gene>
    <name evidence="2" type="ORF">LZ480_02420</name>
</gene>
<proteinExistence type="predicted"/>
<evidence type="ECO:0000313" key="2">
    <source>
        <dbReference type="EMBL" id="MCH7320730.1"/>
    </source>
</evidence>
<name>A0ABS9U9B5_9BACL</name>
<dbReference type="Proteomes" id="UP001316087">
    <property type="component" value="Unassembled WGS sequence"/>
</dbReference>
<keyword evidence="3" id="KW-1185">Reference proteome</keyword>
<protein>
    <recommendedName>
        <fullName evidence="4">SGNH/GDSL hydrolase family protein</fullName>
    </recommendedName>
</protein>
<keyword evidence="1" id="KW-1133">Transmembrane helix</keyword>
<accession>A0ABS9U9B5</accession>
<evidence type="ECO:0008006" key="4">
    <source>
        <dbReference type="Google" id="ProtNLM"/>
    </source>
</evidence>
<reference evidence="2 3" key="1">
    <citation type="submission" date="2022-03" db="EMBL/GenBank/DDBJ databases">
        <authorList>
            <person name="Jo J.-H."/>
            <person name="Im W.-T."/>
        </authorList>
    </citation>
    <scope>NUCLEOTIDE SEQUENCE [LARGE SCALE GENOMIC DNA]</scope>
    <source>
        <strain evidence="2 3">MA9</strain>
    </source>
</reference>
<keyword evidence="1" id="KW-0812">Transmembrane</keyword>
<dbReference type="RefSeq" id="WP_241367761.1">
    <property type="nucleotide sequence ID" value="NZ_JAKZFC010000001.1"/>
</dbReference>
<evidence type="ECO:0000256" key="1">
    <source>
        <dbReference type="SAM" id="Phobius"/>
    </source>
</evidence>
<dbReference type="EMBL" id="JAKZFC010000001">
    <property type="protein sequence ID" value="MCH7320730.1"/>
    <property type="molecule type" value="Genomic_DNA"/>
</dbReference>
<organism evidence="2 3">
    <name type="scientific">Solibacillus palustris</name>
    <dbReference type="NCBI Taxonomy" id="2908203"/>
    <lineage>
        <taxon>Bacteria</taxon>
        <taxon>Bacillati</taxon>
        <taxon>Bacillota</taxon>
        <taxon>Bacilli</taxon>
        <taxon>Bacillales</taxon>
        <taxon>Caryophanaceae</taxon>
        <taxon>Solibacillus</taxon>
    </lineage>
</organism>
<evidence type="ECO:0000313" key="3">
    <source>
        <dbReference type="Proteomes" id="UP001316087"/>
    </source>
</evidence>
<feature type="transmembrane region" description="Helical" evidence="1">
    <location>
        <begin position="9"/>
        <end position="27"/>
    </location>
</feature>
<dbReference type="SUPFAM" id="SSF52266">
    <property type="entry name" value="SGNH hydrolase"/>
    <property type="match status" value="1"/>
</dbReference>
<sequence length="306" mass="36021">MKGFAMGRLFIKLTIIITVVLLLFIPVNNFVKNSHDYNINHAILAFKEHPYPVDIINLGASHSMYGYYFKPTGLSHLDLALPAQTIQYDYKLLREYGKYLKPDGVVIVSISQITFANSETNHVGNYYEVLDRTEIEPFNLIDYYSYLYLPGTDSGSFNSALSGKLKSFKWDSHQPWANNGKNYSERKYAKVEEQYREAVENDNIERNVKQLREIVDYCSEKGYQVILTMEPVHQSYQEYFNEEVMNRLVFQYLNALELDVPFLNYMSDQRFEDNRDFFIDPDHLNREGRKKFSWIVYKDLKKLGYL</sequence>
<comment type="caution">
    <text evidence="2">The sequence shown here is derived from an EMBL/GenBank/DDBJ whole genome shotgun (WGS) entry which is preliminary data.</text>
</comment>